<reference evidence="1" key="2">
    <citation type="journal article" date="2021" name="PeerJ">
        <title>Extensive microbial diversity within the chicken gut microbiome revealed by metagenomics and culture.</title>
        <authorList>
            <person name="Gilroy R."/>
            <person name="Ravi A."/>
            <person name="Getino M."/>
            <person name="Pursley I."/>
            <person name="Horton D.L."/>
            <person name="Alikhan N.F."/>
            <person name="Baker D."/>
            <person name="Gharbi K."/>
            <person name="Hall N."/>
            <person name="Watson M."/>
            <person name="Adriaenssens E.M."/>
            <person name="Foster-Nyarko E."/>
            <person name="Jarju S."/>
            <person name="Secka A."/>
            <person name="Antonio M."/>
            <person name="Oren A."/>
            <person name="Chaudhuri R.R."/>
            <person name="La Ragione R."/>
            <person name="Hildebrand F."/>
            <person name="Pallen M.J."/>
        </authorList>
    </citation>
    <scope>NUCLEOTIDE SEQUENCE</scope>
    <source>
        <strain evidence="1">21143</strain>
    </source>
</reference>
<protein>
    <submittedName>
        <fullName evidence="1">Uncharacterized protein</fullName>
    </submittedName>
</protein>
<gene>
    <name evidence="1" type="ORF">IAD06_10000</name>
</gene>
<evidence type="ECO:0000313" key="2">
    <source>
        <dbReference type="Proteomes" id="UP000886722"/>
    </source>
</evidence>
<dbReference type="EMBL" id="DVKT01000073">
    <property type="protein sequence ID" value="HIT40346.1"/>
    <property type="molecule type" value="Genomic_DNA"/>
</dbReference>
<reference evidence="1" key="1">
    <citation type="submission" date="2020-10" db="EMBL/GenBank/DDBJ databases">
        <authorList>
            <person name="Gilroy R."/>
        </authorList>
    </citation>
    <scope>NUCLEOTIDE SEQUENCE</scope>
    <source>
        <strain evidence="1">21143</strain>
    </source>
</reference>
<dbReference type="AlphaFoldDB" id="A0A9D1KEK6"/>
<evidence type="ECO:0000313" key="1">
    <source>
        <dbReference type="EMBL" id="HIT40346.1"/>
    </source>
</evidence>
<name>A0A9D1KEK6_9BACT</name>
<accession>A0A9D1KEK6</accession>
<dbReference type="Proteomes" id="UP000886722">
    <property type="component" value="Unassembled WGS sequence"/>
</dbReference>
<sequence length="83" mass="9258">MKKTRLEIGPEENPACGHTDRREEMLALCYNRLKELIPECTSEVNLLKCIEILEKQGRVASSGESGETLSVIADTLDRLAALR</sequence>
<proteinExistence type="predicted"/>
<comment type="caution">
    <text evidence="1">The sequence shown here is derived from an EMBL/GenBank/DDBJ whole genome shotgun (WGS) entry which is preliminary data.</text>
</comment>
<organism evidence="1 2">
    <name type="scientific">Candidatus Caccoplasma intestinavium</name>
    <dbReference type="NCBI Taxonomy" id="2840716"/>
    <lineage>
        <taxon>Bacteria</taxon>
        <taxon>Pseudomonadati</taxon>
        <taxon>Bacteroidota</taxon>
        <taxon>Bacteroidia</taxon>
        <taxon>Bacteroidales</taxon>
        <taxon>Bacteroidaceae</taxon>
        <taxon>Bacteroidaceae incertae sedis</taxon>
        <taxon>Candidatus Caccoplasma</taxon>
    </lineage>
</organism>